<dbReference type="RefSeq" id="WP_290291714.1">
    <property type="nucleotide sequence ID" value="NZ_CP047211.1"/>
</dbReference>
<evidence type="ECO:0000259" key="1">
    <source>
        <dbReference type="Pfam" id="PF23787"/>
    </source>
</evidence>
<dbReference type="Proteomes" id="UP001595751">
    <property type="component" value="Unassembled WGS sequence"/>
</dbReference>
<sequence>MATQCASSQFTTNGGVLGLDRSAMSRVVARSTVESTGDGDHGAHAPARVFPEGDEVSRTLKTMIDQRVHWKNDYGCPVTVQTQIQRQRRTMHLSAPNYAFVRERYTQRVGVDGPANILAEEPDPTLRWNTEWGGGIHVGLKPDGKPLYGQYRSSTPESSLMLEPVRVGAGESIDVRFRCSLITPYDWYQASQIEFFVARMEVFSNTILLWAHPEPV</sequence>
<name>A0ABV7ZN43_9CORY</name>
<protein>
    <recommendedName>
        <fullName evidence="1">DUF7172 domain-containing protein</fullName>
    </recommendedName>
</protein>
<comment type="caution">
    <text evidence="2">The sequence shown here is derived from an EMBL/GenBank/DDBJ whole genome shotgun (WGS) entry which is preliminary data.</text>
</comment>
<reference evidence="3" key="1">
    <citation type="journal article" date="2019" name="Int. J. Syst. Evol. Microbiol.">
        <title>The Global Catalogue of Microorganisms (GCM) 10K type strain sequencing project: providing services to taxonomists for standard genome sequencing and annotation.</title>
        <authorList>
            <consortium name="The Broad Institute Genomics Platform"/>
            <consortium name="The Broad Institute Genome Sequencing Center for Infectious Disease"/>
            <person name="Wu L."/>
            <person name="Ma J."/>
        </authorList>
    </citation>
    <scope>NUCLEOTIDE SEQUENCE [LARGE SCALE GENOMIC DNA]</scope>
    <source>
        <strain evidence="3">CCUG 53252</strain>
    </source>
</reference>
<organism evidence="2 3">
    <name type="scientific">Corynebacterium hansenii</name>
    <dbReference type="NCBI Taxonomy" id="394964"/>
    <lineage>
        <taxon>Bacteria</taxon>
        <taxon>Bacillati</taxon>
        <taxon>Actinomycetota</taxon>
        <taxon>Actinomycetes</taxon>
        <taxon>Mycobacteriales</taxon>
        <taxon>Corynebacteriaceae</taxon>
        <taxon>Corynebacterium</taxon>
    </lineage>
</organism>
<evidence type="ECO:0000313" key="3">
    <source>
        <dbReference type="Proteomes" id="UP001595751"/>
    </source>
</evidence>
<gene>
    <name evidence="2" type="ORF">ACFORJ_01770</name>
</gene>
<feature type="domain" description="DUF7172" evidence="1">
    <location>
        <begin position="4"/>
        <end position="213"/>
    </location>
</feature>
<keyword evidence="3" id="KW-1185">Reference proteome</keyword>
<dbReference type="InterPro" id="IPR055596">
    <property type="entry name" value="DUF7172"/>
</dbReference>
<dbReference type="Pfam" id="PF23787">
    <property type="entry name" value="DUF7172"/>
    <property type="match status" value="1"/>
</dbReference>
<accession>A0ABV7ZN43</accession>
<dbReference type="EMBL" id="JBHRZN010000001">
    <property type="protein sequence ID" value="MFC3848897.1"/>
    <property type="molecule type" value="Genomic_DNA"/>
</dbReference>
<proteinExistence type="predicted"/>
<evidence type="ECO:0000313" key="2">
    <source>
        <dbReference type="EMBL" id="MFC3848897.1"/>
    </source>
</evidence>